<keyword evidence="7" id="KW-1185">Reference proteome</keyword>
<dbReference type="PANTHER" id="PTHR30537:SF79">
    <property type="entry name" value="TRANSCRIPTIONAL REGULATOR-RELATED"/>
    <property type="match status" value="1"/>
</dbReference>
<accession>A0ABT6VP68</accession>
<feature type="domain" description="HTH lysR-type" evidence="5">
    <location>
        <begin position="7"/>
        <end position="64"/>
    </location>
</feature>
<keyword evidence="2" id="KW-0805">Transcription regulation</keyword>
<evidence type="ECO:0000256" key="4">
    <source>
        <dbReference type="ARBA" id="ARBA00023163"/>
    </source>
</evidence>
<dbReference type="PRINTS" id="PR00039">
    <property type="entry name" value="HTHLYSR"/>
</dbReference>
<dbReference type="InterPro" id="IPR005119">
    <property type="entry name" value="LysR_subst-bd"/>
</dbReference>
<dbReference type="Gene3D" id="3.40.190.10">
    <property type="entry name" value="Periplasmic binding protein-like II"/>
    <property type="match status" value="2"/>
</dbReference>
<dbReference type="InterPro" id="IPR036390">
    <property type="entry name" value="WH_DNA-bd_sf"/>
</dbReference>
<dbReference type="SUPFAM" id="SSF46785">
    <property type="entry name" value="Winged helix' DNA-binding domain"/>
    <property type="match status" value="1"/>
</dbReference>
<comment type="similarity">
    <text evidence="1">Belongs to the LysR transcriptional regulatory family.</text>
</comment>
<evidence type="ECO:0000259" key="5">
    <source>
        <dbReference type="PROSITE" id="PS50931"/>
    </source>
</evidence>
<sequence>MTRTPRLPLATLRAFEAAARLGGFSAAAEELHVTAAAVSHRIKALETELGTRLFDRRARGVSLTEAGHRYRERIAAAFAMIEQATTELGRPSLDGPLTVSAPHAFMQRYLLPRLDGLLHRHPGLELRLVGDNRPADLREGEVDVAIRFGSGHYPGLQVDYLSGDAITVLGPPSPAPDRTSSDTWREARFIEDSSAIATEPWSHWAPWWHEAGLHDPTGLHRLAVSDSGLALSACQQGLGLCLARFSVALDTLKRGQLIPLRPWRATEFSYYLATLPGMANMPRVDAFREWLRREMASLGRELEERRARRPA</sequence>
<evidence type="ECO:0000256" key="3">
    <source>
        <dbReference type="ARBA" id="ARBA00023125"/>
    </source>
</evidence>
<keyword evidence="4" id="KW-0804">Transcription</keyword>
<proteinExistence type="inferred from homology"/>
<dbReference type="PROSITE" id="PS50931">
    <property type="entry name" value="HTH_LYSR"/>
    <property type="match status" value="1"/>
</dbReference>
<dbReference type="SUPFAM" id="SSF53850">
    <property type="entry name" value="Periplasmic binding protein-like II"/>
    <property type="match status" value="1"/>
</dbReference>
<dbReference type="InterPro" id="IPR000847">
    <property type="entry name" value="LysR_HTH_N"/>
</dbReference>
<dbReference type="Pfam" id="PF03466">
    <property type="entry name" value="LysR_substrate"/>
    <property type="match status" value="1"/>
</dbReference>
<dbReference type="InterPro" id="IPR036388">
    <property type="entry name" value="WH-like_DNA-bd_sf"/>
</dbReference>
<dbReference type="InterPro" id="IPR058163">
    <property type="entry name" value="LysR-type_TF_proteobact-type"/>
</dbReference>
<dbReference type="RefSeq" id="WP_282723211.1">
    <property type="nucleotide sequence ID" value="NZ_JASCQO010000049.1"/>
</dbReference>
<evidence type="ECO:0000313" key="6">
    <source>
        <dbReference type="EMBL" id="MDI5935786.1"/>
    </source>
</evidence>
<evidence type="ECO:0000256" key="2">
    <source>
        <dbReference type="ARBA" id="ARBA00023015"/>
    </source>
</evidence>
<evidence type="ECO:0000313" key="7">
    <source>
        <dbReference type="Proteomes" id="UP001244242"/>
    </source>
</evidence>
<organism evidence="6 7">
    <name type="scientific">Halomonas kalidii</name>
    <dbReference type="NCBI Taxonomy" id="3043293"/>
    <lineage>
        <taxon>Bacteria</taxon>
        <taxon>Pseudomonadati</taxon>
        <taxon>Pseudomonadota</taxon>
        <taxon>Gammaproteobacteria</taxon>
        <taxon>Oceanospirillales</taxon>
        <taxon>Halomonadaceae</taxon>
        <taxon>Halomonas</taxon>
    </lineage>
</organism>
<gene>
    <name evidence="6" type="ORF">QLQ84_18495</name>
</gene>
<comment type="caution">
    <text evidence="6">The sequence shown here is derived from an EMBL/GenBank/DDBJ whole genome shotgun (WGS) entry which is preliminary data.</text>
</comment>
<name>A0ABT6VP68_9GAMM</name>
<dbReference type="Proteomes" id="UP001244242">
    <property type="component" value="Unassembled WGS sequence"/>
</dbReference>
<dbReference type="Pfam" id="PF00126">
    <property type="entry name" value="HTH_1"/>
    <property type="match status" value="1"/>
</dbReference>
<dbReference type="PANTHER" id="PTHR30537">
    <property type="entry name" value="HTH-TYPE TRANSCRIPTIONAL REGULATOR"/>
    <property type="match status" value="1"/>
</dbReference>
<evidence type="ECO:0000256" key="1">
    <source>
        <dbReference type="ARBA" id="ARBA00009437"/>
    </source>
</evidence>
<protein>
    <submittedName>
        <fullName evidence="6">LysR substrate-binding domain-containing protein</fullName>
    </submittedName>
</protein>
<dbReference type="Gene3D" id="1.10.10.10">
    <property type="entry name" value="Winged helix-like DNA-binding domain superfamily/Winged helix DNA-binding domain"/>
    <property type="match status" value="1"/>
</dbReference>
<dbReference type="EMBL" id="JASCQO010000049">
    <property type="protein sequence ID" value="MDI5935786.1"/>
    <property type="molecule type" value="Genomic_DNA"/>
</dbReference>
<keyword evidence="3" id="KW-0238">DNA-binding</keyword>
<reference evidence="6 7" key="1">
    <citation type="submission" date="2023-04" db="EMBL/GenBank/DDBJ databases">
        <title>Halomonas strains isolated from rhizosphere soil.</title>
        <authorList>
            <person name="Xu L."/>
            <person name="Sun J.-Q."/>
        </authorList>
    </citation>
    <scope>NUCLEOTIDE SEQUENCE [LARGE SCALE GENOMIC DNA]</scope>
    <source>
        <strain evidence="6 7">LN1S58</strain>
    </source>
</reference>